<feature type="domain" description="Maltose/galactoside acetyltransferase" evidence="3">
    <location>
        <begin position="13"/>
        <end position="59"/>
    </location>
</feature>
<name>A0AAV8UT20_9RHOD</name>
<dbReference type="InterPro" id="IPR024688">
    <property type="entry name" value="Mac_dom"/>
</dbReference>
<dbReference type="Pfam" id="PF12464">
    <property type="entry name" value="Mac"/>
    <property type="match status" value="1"/>
</dbReference>
<dbReference type="GO" id="GO:0008374">
    <property type="term" value="F:O-acyltransferase activity"/>
    <property type="evidence" value="ECO:0007669"/>
    <property type="project" value="TreeGrafter"/>
</dbReference>
<evidence type="ECO:0000259" key="3">
    <source>
        <dbReference type="SMART" id="SM01266"/>
    </source>
</evidence>
<dbReference type="GO" id="GO:0005829">
    <property type="term" value="C:cytosol"/>
    <property type="evidence" value="ECO:0007669"/>
    <property type="project" value="TreeGrafter"/>
</dbReference>
<keyword evidence="2" id="KW-0808">Transferase</keyword>
<protein>
    <recommendedName>
        <fullName evidence="3">Maltose/galactoside acetyltransferase domain-containing protein</fullName>
    </recommendedName>
</protein>
<dbReference type="AlphaFoldDB" id="A0AAV8UT20"/>
<evidence type="ECO:0000256" key="2">
    <source>
        <dbReference type="ARBA" id="ARBA00022679"/>
    </source>
</evidence>
<comment type="similarity">
    <text evidence="1">Belongs to the transferase hexapeptide repeat family.</text>
</comment>
<dbReference type="Proteomes" id="UP001157974">
    <property type="component" value="Unassembled WGS sequence"/>
</dbReference>
<evidence type="ECO:0000313" key="5">
    <source>
        <dbReference type="Proteomes" id="UP001157974"/>
    </source>
</evidence>
<dbReference type="PANTHER" id="PTHR23416">
    <property type="entry name" value="SIALIC ACID SYNTHASE-RELATED"/>
    <property type="match status" value="1"/>
</dbReference>
<dbReference type="InterPro" id="IPR051159">
    <property type="entry name" value="Hexapeptide_acetyltransf"/>
</dbReference>
<dbReference type="PANTHER" id="PTHR23416:SF23">
    <property type="entry name" value="ACETYLTRANSFERASE C18B11.09C-RELATED"/>
    <property type="match status" value="1"/>
</dbReference>
<dbReference type="CDD" id="cd03357">
    <property type="entry name" value="LbH_MAT_GAT"/>
    <property type="match status" value="1"/>
</dbReference>
<organism evidence="4 5">
    <name type="scientific">Rhodosorus marinus</name>
    <dbReference type="NCBI Taxonomy" id="101924"/>
    <lineage>
        <taxon>Eukaryota</taxon>
        <taxon>Rhodophyta</taxon>
        <taxon>Stylonematophyceae</taxon>
        <taxon>Stylonematales</taxon>
        <taxon>Stylonemataceae</taxon>
        <taxon>Rhodosorus</taxon>
    </lineage>
</organism>
<dbReference type="Gene3D" id="2.160.10.10">
    <property type="entry name" value="Hexapeptide repeat proteins"/>
    <property type="match status" value="1"/>
</dbReference>
<reference evidence="4 5" key="1">
    <citation type="journal article" date="2023" name="Nat. Commun.">
        <title>Origin of minicircular mitochondrial genomes in red algae.</title>
        <authorList>
            <person name="Lee Y."/>
            <person name="Cho C.H."/>
            <person name="Lee Y.M."/>
            <person name="Park S.I."/>
            <person name="Yang J.H."/>
            <person name="West J.A."/>
            <person name="Bhattacharya D."/>
            <person name="Yoon H.S."/>
        </authorList>
    </citation>
    <scope>NUCLEOTIDE SEQUENCE [LARGE SCALE GENOMIC DNA]</scope>
    <source>
        <strain evidence="4 5">CCMP1338</strain>
        <tissue evidence="4">Whole cell</tissue>
    </source>
</reference>
<evidence type="ECO:0000256" key="1">
    <source>
        <dbReference type="ARBA" id="ARBA00007274"/>
    </source>
</evidence>
<accession>A0AAV8UT20</accession>
<keyword evidence="5" id="KW-1185">Reference proteome</keyword>
<sequence length="203" mass="22893">MDNTEDAEGQRQKELMLRGESYDPTCKLLMLEREKAHDACFVFNNTRYEKDRLRLIREELNINFPEDSQPWIIPPFYCDYGYNIHVGKDAFINFNCVFLDVVKITLGDNCFMGPGVQMYTARHPLDHKLRSTFLEDAREITIGNDCWIGGSAVFCPGSSVGDRVVVGAGAVVTKKFPSDVVIAGTPATIIRHLDPRDGSQREA</sequence>
<dbReference type="InterPro" id="IPR011004">
    <property type="entry name" value="Trimer_LpxA-like_sf"/>
</dbReference>
<evidence type="ECO:0000313" key="4">
    <source>
        <dbReference type="EMBL" id="KAJ8904651.1"/>
    </source>
</evidence>
<dbReference type="GO" id="GO:0016407">
    <property type="term" value="F:acetyltransferase activity"/>
    <property type="evidence" value="ECO:0007669"/>
    <property type="project" value="InterPro"/>
</dbReference>
<gene>
    <name evidence="4" type="ORF">NDN08_001169</name>
</gene>
<dbReference type="Pfam" id="PF00132">
    <property type="entry name" value="Hexapep"/>
    <property type="match status" value="1"/>
</dbReference>
<dbReference type="SUPFAM" id="SSF51161">
    <property type="entry name" value="Trimeric LpxA-like enzymes"/>
    <property type="match status" value="1"/>
</dbReference>
<proteinExistence type="inferred from homology"/>
<dbReference type="SMART" id="SM01266">
    <property type="entry name" value="Mac"/>
    <property type="match status" value="1"/>
</dbReference>
<dbReference type="EMBL" id="JAMWBK010000005">
    <property type="protein sequence ID" value="KAJ8904651.1"/>
    <property type="molecule type" value="Genomic_DNA"/>
</dbReference>
<comment type="caution">
    <text evidence="4">The sequence shown here is derived from an EMBL/GenBank/DDBJ whole genome shotgun (WGS) entry which is preliminary data.</text>
</comment>
<dbReference type="InterPro" id="IPR001451">
    <property type="entry name" value="Hexapep"/>
</dbReference>